<gene>
    <name evidence="1" type="ORF">I4F81_008126</name>
</gene>
<proteinExistence type="predicted"/>
<reference evidence="1" key="1">
    <citation type="submission" date="2019-11" db="EMBL/GenBank/DDBJ databases">
        <title>Nori genome reveals adaptations in red seaweeds to the harsh intertidal environment.</title>
        <authorList>
            <person name="Wang D."/>
            <person name="Mao Y."/>
        </authorList>
    </citation>
    <scope>NUCLEOTIDE SEQUENCE</scope>
    <source>
        <tissue evidence="1">Gametophyte</tissue>
    </source>
</reference>
<dbReference type="EMBL" id="CM020619">
    <property type="protein sequence ID" value="KAK1865597.1"/>
    <property type="molecule type" value="Genomic_DNA"/>
</dbReference>
<sequence length="284" mass="29230">MARPWRSLRPRMAAAVAVLFVIAGALSAAEAAADCVAVVNMTNFYPRSYLLVEPPGRPADEVALQNVIFAESSTPITVGAGWRLYVAVRTDPACATDVDNISGLTTWAAAIHLSSPGTSNTRTFLTDDSWELNVETAGAYVPTRRWEGPVKHDGHVPDDARWLTHVPHVGILNNFWSLFRFTFPNSVCDGLPTAAEVAAVDAAAAAEAAARARAEASRASGGAGGSGAWTTAPIAVAAALGTTAATASAVAAAVAARLLAERRRGLVGGAPGGGQEGRDSTAVS</sequence>
<name>A0ACC3C5Z9_PYRYE</name>
<protein>
    <submittedName>
        <fullName evidence="1">Uncharacterized protein</fullName>
    </submittedName>
</protein>
<comment type="caution">
    <text evidence="1">The sequence shown here is derived from an EMBL/GenBank/DDBJ whole genome shotgun (WGS) entry which is preliminary data.</text>
</comment>
<evidence type="ECO:0000313" key="1">
    <source>
        <dbReference type="EMBL" id="KAK1865597.1"/>
    </source>
</evidence>
<organism evidence="1 2">
    <name type="scientific">Pyropia yezoensis</name>
    <name type="common">Susabi-nori</name>
    <name type="synonym">Porphyra yezoensis</name>
    <dbReference type="NCBI Taxonomy" id="2788"/>
    <lineage>
        <taxon>Eukaryota</taxon>
        <taxon>Rhodophyta</taxon>
        <taxon>Bangiophyceae</taxon>
        <taxon>Bangiales</taxon>
        <taxon>Bangiaceae</taxon>
        <taxon>Pyropia</taxon>
    </lineage>
</organism>
<keyword evidence="2" id="KW-1185">Reference proteome</keyword>
<accession>A0ACC3C5Z9</accession>
<evidence type="ECO:0000313" key="2">
    <source>
        <dbReference type="Proteomes" id="UP000798662"/>
    </source>
</evidence>
<dbReference type="Proteomes" id="UP000798662">
    <property type="component" value="Chromosome 2"/>
</dbReference>